<comment type="caution">
    <text evidence="2">The sequence shown here is derived from an EMBL/GenBank/DDBJ whole genome shotgun (WGS) entry which is preliminary data.</text>
</comment>
<accession>N9BI14</accession>
<dbReference type="Proteomes" id="UP000018444">
    <property type="component" value="Unassembled WGS sequence"/>
</dbReference>
<evidence type="ECO:0000256" key="1">
    <source>
        <dbReference type="SAM" id="Phobius"/>
    </source>
</evidence>
<dbReference type="NCBIfam" id="NF041560">
    <property type="entry name" value="T6SS_Burk_ExIF"/>
    <property type="match status" value="1"/>
</dbReference>
<keyword evidence="1" id="KW-0812">Transmembrane</keyword>
<evidence type="ECO:0000313" key="2">
    <source>
        <dbReference type="EMBL" id="ENV72841.1"/>
    </source>
</evidence>
<reference evidence="2 3" key="1">
    <citation type="submission" date="2013-02" db="EMBL/GenBank/DDBJ databases">
        <title>The Genome Sequence of Acinetobacter johnsonii ANC 3681.</title>
        <authorList>
            <consortium name="The Broad Institute Genome Sequencing Platform"/>
            <consortium name="The Broad Institute Genome Sequencing Center for Infectious Disease"/>
            <person name="Cerqueira G."/>
            <person name="Feldgarden M."/>
            <person name="Courvalin P."/>
            <person name="Perichon B."/>
            <person name="Grillot-Courvalin C."/>
            <person name="Clermont D."/>
            <person name="Rocha E."/>
            <person name="Yoon E.-J."/>
            <person name="Nemec A."/>
            <person name="Walker B."/>
            <person name="Young S.K."/>
            <person name="Zeng Q."/>
            <person name="Gargeya S."/>
            <person name="Fitzgerald M."/>
            <person name="Haas B."/>
            <person name="Abouelleil A."/>
            <person name="Alvarado L."/>
            <person name="Arachchi H.M."/>
            <person name="Berlin A.M."/>
            <person name="Chapman S.B."/>
            <person name="Dewar J."/>
            <person name="Goldberg J."/>
            <person name="Griggs A."/>
            <person name="Gujja S."/>
            <person name="Hansen M."/>
            <person name="Howarth C."/>
            <person name="Imamovic A."/>
            <person name="Larimer J."/>
            <person name="McCowan C."/>
            <person name="Murphy C."/>
            <person name="Neiman D."/>
            <person name="Pearson M."/>
            <person name="Priest M."/>
            <person name="Roberts A."/>
            <person name="Saif S."/>
            <person name="Shea T."/>
            <person name="Sisk P."/>
            <person name="Sykes S."/>
            <person name="Wortman J."/>
            <person name="Nusbaum C."/>
            <person name="Birren B."/>
        </authorList>
    </citation>
    <scope>NUCLEOTIDE SEQUENCE [LARGE SCALE GENOMIC DNA]</scope>
    <source>
        <strain evidence="2 3">ANC 3681</strain>
    </source>
</reference>
<protein>
    <submittedName>
        <fullName evidence="2">Uncharacterized protein</fullName>
    </submittedName>
</protein>
<dbReference type="GeneID" id="56339481"/>
<keyword evidence="1" id="KW-1133">Transmembrane helix</keyword>
<dbReference type="HOGENOM" id="CLU_097049_0_0_6"/>
<proteinExistence type="predicted"/>
<dbReference type="AlphaFoldDB" id="N9BI14"/>
<evidence type="ECO:0000313" key="3">
    <source>
        <dbReference type="Proteomes" id="UP000018444"/>
    </source>
</evidence>
<gene>
    <name evidence="2" type="ORF">F946_02321</name>
</gene>
<dbReference type="PATRIC" id="fig|1217662.4.peg.2250"/>
<feature type="transmembrane region" description="Helical" evidence="1">
    <location>
        <begin position="173"/>
        <end position="194"/>
    </location>
</feature>
<dbReference type="InterPro" id="IPR048130">
    <property type="entry name" value="T6SS_ExIF-like"/>
</dbReference>
<organism evidence="2 3">
    <name type="scientific">Acinetobacter johnsonii ANC 3681</name>
    <dbReference type="NCBI Taxonomy" id="1217662"/>
    <lineage>
        <taxon>Bacteria</taxon>
        <taxon>Pseudomonadati</taxon>
        <taxon>Pseudomonadota</taxon>
        <taxon>Gammaproteobacteria</taxon>
        <taxon>Moraxellales</taxon>
        <taxon>Moraxellaceae</taxon>
        <taxon>Acinetobacter</taxon>
    </lineage>
</organism>
<dbReference type="RefSeq" id="WP_004982421.1">
    <property type="nucleotide sequence ID" value="NZ_KB849705.1"/>
</dbReference>
<keyword evidence="1" id="KW-0472">Membrane</keyword>
<feature type="transmembrane region" description="Helical" evidence="1">
    <location>
        <begin position="140"/>
        <end position="161"/>
    </location>
</feature>
<sequence length="266" mass="30301">MTGLQLNLKLVEGPIHSLEKAKSKIPVNQNVGGIATGTAFACVLAESSSLLTSAPILVMAGKAKDGITFTGEIYGHSLLGQFTTARFNENDELIAVINDKPVDGRYQVYAILDPKSGLLYMIYEMGRSVKKGYKAIIMQTYYFTLICWGGMSIMLLLFYIFDFNYSWDSFLYLIMWILISIFICIPLMAFVNYFGYRKSYENFGTLSEQIFEKLGFDDPKEQDFYNDYLINDGINISVMDYRKNLKGQDPYPEDYFYKKSAVETLN</sequence>
<dbReference type="EMBL" id="APPZ01000007">
    <property type="protein sequence ID" value="ENV72841.1"/>
    <property type="molecule type" value="Genomic_DNA"/>
</dbReference>
<name>N9BI14_ACIJO</name>